<dbReference type="Pfam" id="PF13361">
    <property type="entry name" value="UvrD_C"/>
    <property type="match status" value="1"/>
</dbReference>
<dbReference type="RefSeq" id="WP_187096110.1">
    <property type="nucleotide sequence ID" value="NZ_CP059894.1"/>
</dbReference>
<dbReference type="InterPro" id="IPR014016">
    <property type="entry name" value="UvrD-like_ATP-bd"/>
</dbReference>
<dbReference type="PANTHER" id="PTHR11070">
    <property type="entry name" value="UVRD / RECB / PCRA DNA HELICASE FAMILY MEMBER"/>
    <property type="match status" value="1"/>
</dbReference>
<dbReference type="GO" id="GO:0005829">
    <property type="term" value="C:cytosol"/>
    <property type="evidence" value="ECO:0007669"/>
    <property type="project" value="TreeGrafter"/>
</dbReference>
<evidence type="ECO:0000256" key="9">
    <source>
        <dbReference type="PROSITE-ProRule" id="PRU00560"/>
    </source>
</evidence>
<evidence type="ECO:0000313" key="12">
    <source>
        <dbReference type="Proteomes" id="UP000515498"/>
    </source>
</evidence>
<keyword evidence="2 9" id="KW-0378">Hydrolase</keyword>
<evidence type="ECO:0000256" key="2">
    <source>
        <dbReference type="ARBA" id="ARBA00022801"/>
    </source>
</evidence>
<dbReference type="GO" id="GO:0000725">
    <property type="term" value="P:recombinational repair"/>
    <property type="evidence" value="ECO:0007669"/>
    <property type="project" value="TreeGrafter"/>
</dbReference>
<evidence type="ECO:0000256" key="1">
    <source>
        <dbReference type="ARBA" id="ARBA00022741"/>
    </source>
</evidence>
<gene>
    <name evidence="11" type="ORF">HZU40_24580</name>
</gene>
<comment type="catalytic activity">
    <reaction evidence="8">
        <text>ATP + H2O = ADP + phosphate + H(+)</text>
        <dbReference type="Rhea" id="RHEA:13065"/>
        <dbReference type="ChEBI" id="CHEBI:15377"/>
        <dbReference type="ChEBI" id="CHEBI:15378"/>
        <dbReference type="ChEBI" id="CHEBI:30616"/>
        <dbReference type="ChEBI" id="CHEBI:43474"/>
        <dbReference type="ChEBI" id="CHEBI:456216"/>
        <dbReference type="EC" id="5.6.2.4"/>
    </reaction>
</comment>
<keyword evidence="3 9" id="KW-0347">Helicase</keyword>
<evidence type="ECO:0000256" key="3">
    <source>
        <dbReference type="ARBA" id="ARBA00022806"/>
    </source>
</evidence>
<dbReference type="Gene3D" id="3.40.50.300">
    <property type="entry name" value="P-loop containing nucleotide triphosphate hydrolases"/>
    <property type="match status" value="2"/>
</dbReference>
<dbReference type="GO" id="GO:0003677">
    <property type="term" value="F:DNA binding"/>
    <property type="evidence" value="ECO:0007669"/>
    <property type="project" value="InterPro"/>
</dbReference>
<evidence type="ECO:0000256" key="5">
    <source>
        <dbReference type="ARBA" id="ARBA00023235"/>
    </source>
</evidence>
<protein>
    <recommendedName>
        <fullName evidence="7">DNA 3'-5' helicase</fullName>
        <ecNumber evidence="7">5.6.2.4</ecNumber>
    </recommendedName>
</protein>
<dbReference type="GO" id="GO:0005524">
    <property type="term" value="F:ATP binding"/>
    <property type="evidence" value="ECO:0007669"/>
    <property type="project" value="UniProtKB-UniRule"/>
</dbReference>
<dbReference type="KEGG" id="mflu:HZU40_24580"/>
<organism evidence="11 12">
    <name type="scientific">Mycolicibacterium fluoranthenivorans</name>
    <dbReference type="NCBI Taxonomy" id="258505"/>
    <lineage>
        <taxon>Bacteria</taxon>
        <taxon>Bacillati</taxon>
        <taxon>Actinomycetota</taxon>
        <taxon>Actinomycetes</taxon>
        <taxon>Mycobacteriales</taxon>
        <taxon>Mycobacteriaceae</taxon>
        <taxon>Mycolicibacterium</taxon>
    </lineage>
</organism>
<dbReference type="AlphaFoldDB" id="A0A7G8PAI8"/>
<keyword evidence="5" id="KW-0413">Isomerase</keyword>
<comment type="catalytic activity">
    <reaction evidence="6">
        <text>Couples ATP hydrolysis with the unwinding of duplex DNA by translocating in the 3'-5' direction.</text>
        <dbReference type="EC" id="5.6.2.4"/>
    </reaction>
</comment>
<keyword evidence="4 9" id="KW-0067">ATP-binding</keyword>
<dbReference type="InterPro" id="IPR000212">
    <property type="entry name" value="DNA_helicase_UvrD/REP"/>
</dbReference>
<evidence type="ECO:0000256" key="6">
    <source>
        <dbReference type="ARBA" id="ARBA00034617"/>
    </source>
</evidence>
<dbReference type="Proteomes" id="UP000515498">
    <property type="component" value="Chromosome"/>
</dbReference>
<accession>A0A7G8PAI8</accession>
<dbReference type="SUPFAM" id="SSF52540">
    <property type="entry name" value="P-loop containing nucleoside triphosphate hydrolases"/>
    <property type="match status" value="1"/>
</dbReference>
<proteinExistence type="predicted"/>
<name>A0A7G8PAI8_9MYCO</name>
<reference evidence="11 12" key="1">
    <citation type="submission" date="2020-07" db="EMBL/GenBank/DDBJ databases">
        <title>Draft genome sequence of four isobutane-metabolizing strains capable of cometabolically degrading diverse ether contaminants.</title>
        <authorList>
            <person name="Chen W."/>
            <person name="Faulkner N."/>
            <person name="Smith C."/>
            <person name="Hyman M."/>
        </authorList>
    </citation>
    <scope>NUCLEOTIDE SEQUENCE [LARGE SCALE GENOMIC DNA]</scope>
    <source>
        <strain evidence="11 12">2A</strain>
    </source>
</reference>
<dbReference type="EC" id="5.6.2.4" evidence="7"/>
<evidence type="ECO:0000256" key="4">
    <source>
        <dbReference type="ARBA" id="ARBA00022840"/>
    </source>
</evidence>
<evidence type="ECO:0000259" key="10">
    <source>
        <dbReference type="PROSITE" id="PS51198"/>
    </source>
</evidence>
<dbReference type="EMBL" id="CP059894">
    <property type="protein sequence ID" value="QNJ91354.1"/>
    <property type="molecule type" value="Genomic_DNA"/>
</dbReference>
<dbReference type="PANTHER" id="PTHR11070:SF3">
    <property type="entry name" value="DNA 3'-5' HELICASE"/>
    <property type="match status" value="1"/>
</dbReference>
<dbReference type="InterPro" id="IPR014017">
    <property type="entry name" value="DNA_helicase_UvrD-like_C"/>
</dbReference>
<dbReference type="GO" id="GO:0043138">
    <property type="term" value="F:3'-5' DNA helicase activity"/>
    <property type="evidence" value="ECO:0007669"/>
    <property type="project" value="UniProtKB-EC"/>
</dbReference>
<dbReference type="Pfam" id="PF00580">
    <property type="entry name" value="UvrD-helicase"/>
    <property type="match status" value="1"/>
</dbReference>
<feature type="binding site" evidence="9">
    <location>
        <begin position="32"/>
        <end position="39"/>
    </location>
    <ligand>
        <name>ATP</name>
        <dbReference type="ChEBI" id="CHEBI:30616"/>
    </ligand>
</feature>
<keyword evidence="1 9" id="KW-0547">Nucleotide-binding</keyword>
<evidence type="ECO:0000256" key="8">
    <source>
        <dbReference type="ARBA" id="ARBA00048988"/>
    </source>
</evidence>
<dbReference type="GO" id="GO:0016787">
    <property type="term" value="F:hydrolase activity"/>
    <property type="evidence" value="ECO:0007669"/>
    <property type="project" value="UniProtKB-UniRule"/>
</dbReference>
<feature type="domain" description="UvrD-like helicase ATP-binding" evidence="10">
    <location>
        <begin position="11"/>
        <end position="282"/>
    </location>
</feature>
<dbReference type="InterPro" id="IPR027417">
    <property type="entry name" value="P-loop_NTPase"/>
</dbReference>
<evidence type="ECO:0000313" key="11">
    <source>
        <dbReference type="EMBL" id="QNJ91354.1"/>
    </source>
</evidence>
<dbReference type="PROSITE" id="PS51198">
    <property type="entry name" value="UVRD_HELICASE_ATP_BIND"/>
    <property type="match status" value="1"/>
</dbReference>
<evidence type="ECO:0000256" key="7">
    <source>
        <dbReference type="ARBA" id="ARBA00034808"/>
    </source>
</evidence>
<sequence length="626" mass="69388">MNSRVGKPDTAADEEIQEVLDRATLTGFTVVAGAGSGKTTSLVKALAHITRTRGRQLKSKTQRVACITYTEVAAREIHGDIDNDPLASVSTIHSFLWGLARPFQRDISLWAEDETKRKITELTRKIDTYTSGIQQKTKGKDAEDLARLIRQAEEQRTVTHWTYGIGGDFSKGILGHTDIIQLVPSMIHGHKLLALLIARQYPYIFVDESQDTFPQVVECLKRVASISSGKMCLGFFGDPMQQIYLQGAGKITTEPGWVSINKPENFRSSLRVLKCVNAVRKEGGEVEQVPGPSIEKRQGGEAYFFILPANDQRTESLEHVRVWLDKHSAAGNWTRSDANGGCKVLMIVHRMAAQRLGFAELYSAFHDHKSGSLSQAFDEGSAWPLAPFRDVILPLCTAIGPTSPEVLSLLRDQSPLFEQARASRQIRQAMEYGRIAVTELQSLTTDDDCVTLGSLLRFAADKHLVQLDPRLASYLYPEGEHGNVVLGEAATAVLEAMMECPFNQLPGYYRYVNAESPYSTQHGTKGAEFDRVVVVLDDEEGRFNLYSYEKLLGLQSPSKTDLQNQAEGKDSAIDRTRRLFYVCVSRAKESLAVVLFARDVDTAVGIVGDSRLGKLMKIVTIDDLND</sequence>